<proteinExistence type="predicted"/>
<protein>
    <submittedName>
        <fullName evidence="1">Uncharacterized protein</fullName>
    </submittedName>
</protein>
<organism evidence="1 2">
    <name type="scientific">Trichomonas vaginalis (strain ATCC PRA-98 / G3)</name>
    <dbReference type="NCBI Taxonomy" id="412133"/>
    <lineage>
        <taxon>Eukaryota</taxon>
        <taxon>Metamonada</taxon>
        <taxon>Parabasalia</taxon>
        <taxon>Trichomonadida</taxon>
        <taxon>Trichomonadidae</taxon>
        <taxon>Trichomonas</taxon>
    </lineage>
</organism>
<dbReference type="InParanoid" id="A2FW65"/>
<dbReference type="GO" id="GO:0005085">
    <property type="term" value="F:guanyl-nucleotide exchange factor activity"/>
    <property type="evidence" value="ECO:0007669"/>
    <property type="project" value="InterPro"/>
</dbReference>
<gene>
    <name evidence="1" type="ORF">TVAG_445710</name>
</gene>
<sequence length="397" mass="45250">MFNAICSFEWSPDPTDIKQLDIHPKDYDISDDIVQIKGCCFPANITSDNNGVQVFNTNNYTGHSYVFPLHDKYYAIVILTVSFKPCLFTDFLESVKKSLLEDTTSDCDVRFGLIRSLLTSWELSSEKLIVNYPFNQFTIDLAATENWTQSYDISPVSSAIDPIWKSLLSNQGILILGATAEICSNAVLAILSIIEPLKYYDPLLIYTKSGDPRFQEILDGSTKYKLVGTTEAFQPKKGQFGVVINIPDGHFTPCPELQNQYQQKTTRFFSVVLSAMNQALYTDPYFDILEKPISNIQTYTQNSPLFQKQFFDRVEKTETFRHWRNRKKIREQTRGAFLSVPSSEALKKLPDDKLIVAQDEVTRIYNTANGDQHYQTVLKIHLKAIAKRIKGLPVVIE</sequence>
<dbReference type="InterPro" id="IPR024224">
    <property type="entry name" value="DENND6"/>
</dbReference>
<dbReference type="OrthoDB" id="10265409at2759"/>
<keyword evidence="2" id="KW-1185">Reference proteome</keyword>
<dbReference type="PROSITE" id="PS50231">
    <property type="entry name" value="RICIN_B_LECTIN"/>
    <property type="match status" value="1"/>
</dbReference>
<reference evidence="1" key="2">
    <citation type="journal article" date="2007" name="Science">
        <title>Draft genome sequence of the sexually transmitted pathogen Trichomonas vaginalis.</title>
        <authorList>
            <person name="Carlton J.M."/>
            <person name="Hirt R.P."/>
            <person name="Silva J.C."/>
            <person name="Delcher A.L."/>
            <person name="Schatz M."/>
            <person name="Zhao Q."/>
            <person name="Wortman J.R."/>
            <person name="Bidwell S.L."/>
            <person name="Alsmark U.C.M."/>
            <person name="Besteiro S."/>
            <person name="Sicheritz-Ponten T."/>
            <person name="Noel C.J."/>
            <person name="Dacks J.B."/>
            <person name="Foster P.G."/>
            <person name="Simillion C."/>
            <person name="Van de Peer Y."/>
            <person name="Miranda-Saavedra D."/>
            <person name="Barton G.J."/>
            <person name="Westrop G.D."/>
            <person name="Mueller S."/>
            <person name="Dessi D."/>
            <person name="Fiori P.L."/>
            <person name="Ren Q."/>
            <person name="Paulsen I."/>
            <person name="Zhang H."/>
            <person name="Bastida-Corcuera F.D."/>
            <person name="Simoes-Barbosa A."/>
            <person name="Brown M.T."/>
            <person name="Hayes R.D."/>
            <person name="Mukherjee M."/>
            <person name="Okumura C.Y."/>
            <person name="Schneider R."/>
            <person name="Smith A.J."/>
            <person name="Vanacova S."/>
            <person name="Villalvazo M."/>
            <person name="Haas B.J."/>
            <person name="Pertea M."/>
            <person name="Feldblyum T.V."/>
            <person name="Utterback T.R."/>
            <person name="Shu C.L."/>
            <person name="Osoegawa K."/>
            <person name="de Jong P.J."/>
            <person name="Hrdy I."/>
            <person name="Horvathova L."/>
            <person name="Zubacova Z."/>
            <person name="Dolezal P."/>
            <person name="Malik S.B."/>
            <person name="Logsdon J.M. Jr."/>
            <person name="Henze K."/>
            <person name="Gupta A."/>
            <person name="Wang C.C."/>
            <person name="Dunne R.L."/>
            <person name="Upcroft J.A."/>
            <person name="Upcroft P."/>
            <person name="White O."/>
            <person name="Salzberg S.L."/>
            <person name="Tang P."/>
            <person name="Chiu C.-H."/>
            <person name="Lee Y.-S."/>
            <person name="Embley T.M."/>
            <person name="Coombs G.H."/>
            <person name="Mottram J.C."/>
            <person name="Tachezy J."/>
            <person name="Fraser-Liggett C.M."/>
            <person name="Johnson P.J."/>
        </authorList>
    </citation>
    <scope>NUCLEOTIDE SEQUENCE [LARGE SCALE GENOMIC DNA]</scope>
    <source>
        <strain evidence="1">G3</strain>
    </source>
</reference>
<dbReference type="EMBL" id="DS114078">
    <property type="protein sequence ID" value="EAX90851.1"/>
    <property type="molecule type" value="Genomic_DNA"/>
</dbReference>
<dbReference type="AlphaFoldDB" id="A2FW65"/>
<dbReference type="KEGG" id="tva:4748543"/>
<dbReference type="VEuPathDB" id="TrichDB:TVAGG3_0071280"/>
<evidence type="ECO:0000313" key="2">
    <source>
        <dbReference type="Proteomes" id="UP000001542"/>
    </source>
</evidence>
<dbReference type="GO" id="GO:0055037">
    <property type="term" value="C:recycling endosome"/>
    <property type="evidence" value="ECO:0000318"/>
    <property type="project" value="GO_Central"/>
</dbReference>
<dbReference type="VEuPathDB" id="TrichDB:TVAG_445710"/>
<dbReference type="PANTHER" id="PTHR13677:SF0">
    <property type="entry name" value="LD41638P"/>
    <property type="match status" value="1"/>
</dbReference>
<dbReference type="Proteomes" id="UP000001542">
    <property type="component" value="Unassembled WGS sequence"/>
</dbReference>
<reference evidence="1" key="1">
    <citation type="submission" date="2006-10" db="EMBL/GenBank/DDBJ databases">
        <authorList>
            <person name="Amadeo P."/>
            <person name="Zhao Q."/>
            <person name="Wortman J."/>
            <person name="Fraser-Liggett C."/>
            <person name="Carlton J."/>
        </authorList>
    </citation>
    <scope>NUCLEOTIDE SEQUENCE</scope>
    <source>
        <strain evidence="1">G3</strain>
    </source>
</reference>
<dbReference type="PANTHER" id="PTHR13677">
    <property type="entry name" value="LD41638P"/>
    <property type="match status" value="1"/>
</dbReference>
<dbReference type="RefSeq" id="XP_001303781.1">
    <property type="nucleotide sequence ID" value="XM_001303780.1"/>
</dbReference>
<evidence type="ECO:0000313" key="1">
    <source>
        <dbReference type="EMBL" id="EAX90851.1"/>
    </source>
</evidence>
<name>A2FW65_TRIV3</name>
<accession>A2FW65</accession>